<evidence type="ECO:0000256" key="4">
    <source>
        <dbReference type="ARBA" id="ARBA00016304"/>
    </source>
</evidence>
<comment type="function">
    <text evidence="7 9">Molecular chaperone capable of stabilizing a range of proteins. Seems to fulfill an ATP-independent, HSP70-like function in archaeal de novo protein folding.</text>
</comment>
<dbReference type="SUPFAM" id="SSF46579">
    <property type="entry name" value="Prefoldin"/>
    <property type="match status" value="1"/>
</dbReference>
<dbReference type="OrthoDB" id="204796at2157"/>
<sequence length="121" mass="13848">MSSELPPQVQNQLAQLQQVQQQAQTLAMQKNQIESTLKETENALEELEQLSGDAVVYRTVGDMQIRTTKDDAIEKLKERNETLSLRLQSISRQEERISKRFNQLQEQVKQAMGTQGGYQAQ</sequence>
<dbReference type="GO" id="GO:0051082">
    <property type="term" value="F:unfolded protein binding"/>
    <property type="evidence" value="ECO:0007669"/>
    <property type="project" value="UniProtKB-UniRule"/>
</dbReference>
<dbReference type="InterPro" id="IPR002777">
    <property type="entry name" value="PFD_beta-like"/>
</dbReference>
<dbReference type="Proteomes" id="UP000267921">
    <property type="component" value="Unassembled WGS sequence"/>
</dbReference>
<comment type="similarity">
    <text evidence="2 9">Belongs to the prefoldin subunit beta family.</text>
</comment>
<dbReference type="Gene3D" id="1.10.287.370">
    <property type="match status" value="1"/>
</dbReference>
<proteinExistence type="inferred from homology"/>
<evidence type="ECO:0000256" key="6">
    <source>
        <dbReference type="ARBA" id="ARBA00023186"/>
    </source>
</evidence>
<dbReference type="CDD" id="cd23162">
    <property type="entry name" value="Prefoldin_beta_GimC"/>
    <property type="match status" value="1"/>
</dbReference>
<evidence type="ECO:0000256" key="9">
    <source>
        <dbReference type="HAMAP-Rule" id="MF_00307"/>
    </source>
</evidence>
<evidence type="ECO:0000256" key="10">
    <source>
        <dbReference type="SAM" id="Coils"/>
    </source>
</evidence>
<evidence type="ECO:0000256" key="1">
    <source>
        <dbReference type="ARBA" id="ARBA00004496"/>
    </source>
</evidence>
<evidence type="ECO:0000313" key="11">
    <source>
        <dbReference type="EMBL" id="APH39797.1"/>
    </source>
</evidence>
<dbReference type="HAMAP" id="MF_00307">
    <property type="entry name" value="PfdB"/>
    <property type="match status" value="1"/>
</dbReference>
<dbReference type="Proteomes" id="UP000198669">
    <property type="component" value="Unassembled WGS sequence"/>
</dbReference>
<evidence type="ECO:0000313" key="15">
    <source>
        <dbReference type="Proteomes" id="UP000198669"/>
    </source>
</evidence>
<dbReference type="KEGG" id="mhaz:BHR79_10135"/>
<evidence type="ECO:0000256" key="2">
    <source>
        <dbReference type="ARBA" id="ARBA00008045"/>
    </source>
</evidence>
<dbReference type="GO" id="GO:0016272">
    <property type="term" value="C:prefoldin complex"/>
    <property type="evidence" value="ECO:0007669"/>
    <property type="project" value="UniProtKB-UniRule"/>
</dbReference>
<evidence type="ECO:0000313" key="13">
    <source>
        <dbReference type="EMBL" id="SDW41232.1"/>
    </source>
</evidence>
<dbReference type="EMBL" id="CP017921">
    <property type="protein sequence ID" value="APH39797.1"/>
    <property type="molecule type" value="Genomic_DNA"/>
</dbReference>
<reference evidence="11 14" key="1">
    <citation type="submission" date="2016-10" db="EMBL/GenBank/DDBJ databases">
        <title>Methanohalophilus halophilus.</title>
        <authorList>
            <person name="L'haridon S."/>
        </authorList>
    </citation>
    <scope>NUCLEOTIDE SEQUENCE [LARGE SCALE GENOMIC DNA]</scope>
    <source>
        <strain evidence="11 14">Z-7982</strain>
    </source>
</reference>
<evidence type="ECO:0000256" key="7">
    <source>
        <dbReference type="ARBA" id="ARBA00025077"/>
    </source>
</evidence>
<organism evidence="11 14">
    <name type="scientific">Methanohalophilus halophilus</name>
    <dbReference type="NCBI Taxonomy" id="2177"/>
    <lineage>
        <taxon>Archaea</taxon>
        <taxon>Methanobacteriati</taxon>
        <taxon>Methanobacteriota</taxon>
        <taxon>Stenosarchaea group</taxon>
        <taxon>Methanomicrobia</taxon>
        <taxon>Methanosarcinales</taxon>
        <taxon>Methanosarcinaceae</taxon>
        <taxon>Methanohalophilus</taxon>
    </lineage>
</organism>
<keyword evidence="14" id="KW-1185">Reference proteome</keyword>
<keyword evidence="10" id="KW-0175">Coiled coil</keyword>
<dbReference type="GO" id="GO:0051087">
    <property type="term" value="F:protein-folding chaperone binding"/>
    <property type="evidence" value="ECO:0007669"/>
    <property type="project" value="TreeGrafter"/>
</dbReference>
<evidence type="ECO:0000256" key="8">
    <source>
        <dbReference type="ARBA" id="ARBA00033461"/>
    </source>
</evidence>
<name>A0A1L3Q4I0_9EURY</name>
<keyword evidence="5 9" id="KW-0963">Cytoplasm</keyword>
<dbReference type="EMBL" id="RJJG01000004">
    <property type="protein sequence ID" value="RNI08859.1"/>
    <property type="molecule type" value="Genomic_DNA"/>
</dbReference>
<reference evidence="13 15" key="2">
    <citation type="submission" date="2016-10" db="EMBL/GenBank/DDBJ databases">
        <authorList>
            <person name="de Groot N.N."/>
        </authorList>
    </citation>
    <scope>NUCLEOTIDE SEQUENCE [LARGE SCALE GENOMIC DNA]</scope>
    <source>
        <strain evidence="13 15">Z-7982</strain>
    </source>
</reference>
<evidence type="ECO:0000256" key="3">
    <source>
        <dbReference type="ARBA" id="ARBA00011716"/>
    </source>
</evidence>
<comment type="subunit">
    <text evidence="3 9">Heterohexamer of two alpha and four beta subunits.</text>
</comment>
<dbReference type="RefSeq" id="WP_072562211.1">
    <property type="nucleotide sequence ID" value="NZ_CP017921.1"/>
</dbReference>
<dbReference type="Pfam" id="PF01920">
    <property type="entry name" value="Prefoldin_2"/>
    <property type="match status" value="1"/>
</dbReference>
<dbReference type="STRING" id="2177.BHR79_10135"/>
<feature type="coiled-coil region" evidence="10">
    <location>
        <begin position="9"/>
        <end position="107"/>
    </location>
</feature>
<dbReference type="EMBL" id="FNMU01000002">
    <property type="protein sequence ID" value="SDW41232.1"/>
    <property type="molecule type" value="Genomic_DNA"/>
</dbReference>
<evidence type="ECO:0000313" key="12">
    <source>
        <dbReference type="EMBL" id="RNI08859.1"/>
    </source>
</evidence>
<dbReference type="Proteomes" id="UP000186879">
    <property type="component" value="Chromosome"/>
</dbReference>
<dbReference type="PANTHER" id="PTHR21431">
    <property type="entry name" value="PREFOLDIN SUBUNIT 6"/>
    <property type="match status" value="1"/>
</dbReference>
<dbReference type="AlphaFoldDB" id="A0A1L3Q4I0"/>
<reference evidence="12 16" key="3">
    <citation type="submission" date="2018-10" db="EMBL/GenBank/DDBJ databases">
        <title>Cultivation of a novel Methanohalophilus strain from Kebrit Deep of the Red Sea and a genomic comparison of members of the genus Methanohalophilus.</title>
        <authorList>
            <person name="Guan Y."/>
            <person name="Ngugi D.K."/>
            <person name="Stingl U."/>
        </authorList>
    </citation>
    <scope>NUCLEOTIDE SEQUENCE [LARGE SCALE GENOMIC DNA]</scope>
    <source>
        <strain evidence="12 16">DSM 3094</strain>
    </source>
</reference>
<dbReference type="GO" id="GO:0051131">
    <property type="term" value="P:chaperone-mediated protein complex assembly"/>
    <property type="evidence" value="ECO:0007669"/>
    <property type="project" value="TreeGrafter"/>
</dbReference>
<gene>
    <name evidence="9" type="primary">pfdB</name>
    <name evidence="11" type="ORF">BHR79_10135</name>
    <name evidence="12" type="ORF">EFE40_05125</name>
    <name evidence="13" type="ORF">SAMN04515625_0947</name>
</gene>
<dbReference type="GeneID" id="30584133"/>
<keyword evidence="6 9" id="KW-0143">Chaperone</keyword>
<comment type="subcellular location">
    <subcellularLocation>
        <location evidence="1 9">Cytoplasm</location>
    </subcellularLocation>
</comment>
<protein>
    <recommendedName>
        <fullName evidence="4 9">Prefoldin subunit beta</fullName>
    </recommendedName>
    <alternativeName>
        <fullName evidence="8 9">GimC subunit beta</fullName>
    </alternativeName>
</protein>
<dbReference type="InterPro" id="IPR012713">
    <property type="entry name" value="PfdB"/>
</dbReference>
<evidence type="ECO:0000256" key="5">
    <source>
        <dbReference type="ARBA" id="ARBA00022490"/>
    </source>
</evidence>
<dbReference type="GO" id="GO:0006457">
    <property type="term" value="P:protein folding"/>
    <property type="evidence" value="ECO:0007669"/>
    <property type="project" value="UniProtKB-UniRule"/>
</dbReference>
<dbReference type="InterPro" id="IPR009053">
    <property type="entry name" value="Prefoldin"/>
</dbReference>
<dbReference type="GO" id="GO:0005737">
    <property type="term" value="C:cytoplasm"/>
    <property type="evidence" value="ECO:0007669"/>
    <property type="project" value="UniProtKB-SubCell"/>
</dbReference>
<dbReference type="NCBIfam" id="TIGR02338">
    <property type="entry name" value="gimC_beta"/>
    <property type="match status" value="1"/>
</dbReference>
<dbReference type="PANTHER" id="PTHR21431:SF0">
    <property type="entry name" value="PREFOLDIN SUBUNIT 6"/>
    <property type="match status" value="1"/>
</dbReference>
<accession>A0A1L3Q4I0</accession>
<evidence type="ECO:0000313" key="14">
    <source>
        <dbReference type="Proteomes" id="UP000186879"/>
    </source>
</evidence>
<evidence type="ECO:0000313" key="16">
    <source>
        <dbReference type="Proteomes" id="UP000267921"/>
    </source>
</evidence>